<proteinExistence type="predicted"/>
<gene>
    <name evidence="1" type="ORF">NTE_01673</name>
</gene>
<evidence type="ECO:0008006" key="3">
    <source>
        <dbReference type="Google" id="ProtNLM"/>
    </source>
</evidence>
<dbReference type="GeneID" id="41597446"/>
<dbReference type="HOGENOM" id="CLU_1302578_0_0_2"/>
<reference evidence="1 2" key="1">
    <citation type="journal article" date="2014" name="PLoS ONE">
        <title>Genome Sequence of Candidatus Nitrososphaera evergladensis from Group I.1b Enriched from Everglades Soil Reveals Novel Genomic Features of the Ammonia-Oxidizing Archaea.</title>
        <authorList>
            <person name="Zhalnina K.V."/>
            <person name="Dias R."/>
            <person name="Leonard M.T."/>
            <person name="Dorr de Quadros P."/>
            <person name="Camargo F.A."/>
            <person name="Drew J.C."/>
            <person name="Farmerie W.G."/>
            <person name="Daroub S.H."/>
            <person name="Triplett E.W."/>
        </authorList>
    </citation>
    <scope>NUCLEOTIDE SEQUENCE [LARGE SCALE GENOMIC DNA]</scope>
    <source>
        <strain evidence="1 2">SR1</strain>
    </source>
</reference>
<dbReference type="RefSeq" id="WP_148700451.1">
    <property type="nucleotide sequence ID" value="NZ_CP007174.1"/>
</dbReference>
<name>A0A075MWU8_9ARCH</name>
<dbReference type="KEGG" id="nev:NTE_01673"/>
<accession>A0A075MWU8</accession>
<dbReference type="AlphaFoldDB" id="A0A075MWU8"/>
<protein>
    <recommendedName>
        <fullName evidence="3">PRC-barrel domain-containing protein</fullName>
    </recommendedName>
</protein>
<sequence>MSKNKLDYVEWNELKGKEARGVDKSVDLGEIQGVGRTYVVTKKGVVDKDKFYIPKALAERYDGKEVWFNVSEGMKSEFRRDNPPSDEEYAKYRTTNSPTDIEDKIAVVTEIPVKEDAVVVESETMVDTGIQTEEQPVVVDWEKIIHKNVRSMDGEPVGNVVALYPDTIHVESQGSRMAYEIPKDEVKGFDGAEVRLKAPITDLERYMKRGH</sequence>
<keyword evidence="2" id="KW-1185">Reference proteome</keyword>
<dbReference type="Proteomes" id="UP000028194">
    <property type="component" value="Chromosome"/>
</dbReference>
<dbReference type="OrthoDB" id="9507at2157"/>
<evidence type="ECO:0000313" key="2">
    <source>
        <dbReference type="Proteomes" id="UP000028194"/>
    </source>
</evidence>
<evidence type="ECO:0000313" key="1">
    <source>
        <dbReference type="EMBL" id="AIF83734.1"/>
    </source>
</evidence>
<dbReference type="EMBL" id="CP007174">
    <property type="protein sequence ID" value="AIF83734.1"/>
    <property type="molecule type" value="Genomic_DNA"/>
</dbReference>
<organism evidence="1 2">
    <name type="scientific">Candidatus Nitrososphaera evergladensis SR1</name>
    <dbReference type="NCBI Taxonomy" id="1459636"/>
    <lineage>
        <taxon>Archaea</taxon>
        <taxon>Nitrososphaerota</taxon>
        <taxon>Nitrososphaeria</taxon>
        <taxon>Nitrososphaerales</taxon>
        <taxon>Nitrososphaeraceae</taxon>
        <taxon>Nitrososphaera</taxon>
    </lineage>
</organism>